<evidence type="ECO:0000313" key="1">
    <source>
        <dbReference type="EMBL" id="SCX89674.1"/>
    </source>
</evidence>
<proteinExistence type="predicted"/>
<dbReference type="Proteomes" id="UP000198538">
    <property type="component" value="Unassembled WGS sequence"/>
</dbReference>
<dbReference type="AlphaFoldDB" id="A0A1G5BHT6"/>
<sequence>MKDASDFIHQLPSISECQRIFKAVAMLDAILMPEWEYRYYSYNAQWDANEQMASMRDGEGDHYFALFDSSNSLIIKGYDKAYASLHQDQLGDVLEGVPADFKKTFLDEPAFMMNQTSFCIWNEKGNNEWISSQQLADEPYALLQVLVGGAEHYHAWAQNYYEIELDLELIRHVFDMKPLNEQLLQALNPEIELDELEEDIAEIGYPA</sequence>
<name>A0A1G5BHT6_9BACL</name>
<dbReference type="EMBL" id="FMVM01000001">
    <property type="protein sequence ID" value="SCX89674.1"/>
    <property type="molecule type" value="Genomic_DNA"/>
</dbReference>
<accession>A0A1G5BHT6</accession>
<protein>
    <submittedName>
        <fullName evidence="1">Uncharacterized protein</fullName>
    </submittedName>
</protein>
<gene>
    <name evidence="1" type="ORF">SAMN05720606_101380</name>
</gene>
<evidence type="ECO:0000313" key="2">
    <source>
        <dbReference type="Proteomes" id="UP000198538"/>
    </source>
</evidence>
<dbReference type="RefSeq" id="WP_090915368.1">
    <property type="nucleotide sequence ID" value="NZ_FMVM01000001.1"/>
</dbReference>
<dbReference type="STRING" id="582692.SAMN05720606_101380"/>
<reference evidence="2" key="1">
    <citation type="submission" date="2016-10" db="EMBL/GenBank/DDBJ databases">
        <authorList>
            <person name="Varghese N."/>
            <person name="Submissions S."/>
        </authorList>
    </citation>
    <scope>NUCLEOTIDE SEQUENCE [LARGE SCALE GENOMIC DNA]</scope>
    <source>
        <strain evidence="2">BL9</strain>
    </source>
</reference>
<organism evidence="1 2">
    <name type="scientific">Paenibacillus polysaccharolyticus</name>
    <dbReference type="NCBI Taxonomy" id="582692"/>
    <lineage>
        <taxon>Bacteria</taxon>
        <taxon>Bacillati</taxon>
        <taxon>Bacillota</taxon>
        <taxon>Bacilli</taxon>
        <taxon>Bacillales</taxon>
        <taxon>Paenibacillaceae</taxon>
        <taxon>Paenibacillus</taxon>
    </lineage>
</organism>
<keyword evidence="2" id="KW-1185">Reference proteome</keyword>